<dbReference type="Proteomes" id="UP000606786">
    <property type="component" value="Unassembled WGS sequence"/>
</dbReference>
<reference evidence="1" key="1">
    <citation type="submission" date="2020-11" db="EMBL/GenBank/DDBJ databases">
        <authorList>
            <person name="Whitehead M."/>
        </authorList>
    </citation>
    <scope>NUCLEOTIDE SEQUENCE</scope>
    <source>
        <strain evidence="1">EGII</strain>
    </source>
</reference>
<comment type="caution">
    <text evidence="1">The sequence shown here is derived from an EMBL/GenBank/DDBJ whole genome shotgun (WGS) entry which is preliminary data.</text>
</comment>
<protein>
    <submittedName>
        <fullName evidence="1">(Mediterranean fruit fly) hypothetical protein</fullName>
    </submittedName>
</protein>
<evidence type="ECO:0000313" key="1">
    <source>
        <dbReference type="EMBL" id="CAD7001445.1"/>
    </source>
</evidence>
<organism evidence="1 2">
    <name type="scientific">Ceratitis capitata</name>
    <name type="common">Mediterranean fruit fly</name>
    <name type="synonym">Tephritis capitata</name>
    <dbReference type="NCBI Taxonomy" id="7213"/>
    <lineage>
        <taxon>Eukaryota</taxon>
        <taxon>Metazoa</taxon>
        <taxon>Ecdysozoa</taxon>
        <taxon>Arthropoda</taxon>
        <taxon>Hexapoda</taxon>
        <taxon>Insecta</taxon>
        <taxon>Pterygota</taxon>
        <taxon>Neoptera</taxon>
        <taxon>Endopterygota</taxon>
        <taxon>Diptera</taxon>
        <taxon>Brachycera</taxon>
        <taxon>Muscomorpha</taxon>
        <taxon>Tephritoidea</taxon>
        <taxon>Tephritidae</taxon>
        <taxon>Ceratitis</taxon>
        <taxon>Ceratitis</taxon>
    </lineage>
</organism>
<accession>A0A811UTZ3</accession>
<sequence>MVLRLNDTTLKKCTLSQGQHKPADCKRLTEASVGDRWTEVKARRLCFACLNRVTLPATAEIVGLVASIDVIGYTTDCSMNPNQYDRRYSQH</sequence>
<dbReference type="AlphaFoldDB" id="A0A811UTZ3"/>
<name>A0A811UTZ3_CERCA</name>
<evidence type="ECO:0000313" key="2">
    <source>
        <dbReference type="Proteomes" id="UP000606786"/>
    </source>
</evidence>
<dbReference type="EMBL" id="CAJHJT010000023">
    <property type="protein sequence ID" value="CAD7001445.1"/>
    <property type="molecule type" value="Genomic_DNA"/>
</dbReference>
<keyword evidence="2" id="KW-1185">Reference proteome</keyword>
<feature type="non-terminal residue" evidence="1">
    <location>
        <position position="91"/>
    </location>
</feature>
<proteinExistence type="predicted"/>
<gene>
    <name evidence="1" type="ORF">CCAP1982_LOCUS9942</name>
</gene>